<dbReference type="InParanoid" id="F7BJE8"/>
<dbReference type="Ensembl" id="ENSCINT00000021197.2">
    <property type="protein sequence ID" value="ENSCINP00000021197.2"/>
    <property type="gene ID" value="ENSCING00000010720.2"/>
</dbReference>
<dbReference type="InterPro" id="IPR007934">
    <property type="entry name" value="AbfB_ABD"/>
</dbReference>
<keyword evidence="3" id="KW-1185">Reference proteome</keyword>
<proteinExistence type="predicted"/>
<dbReference type="RefSeq" id="XP_002127281.1">
    <property type="nucleotide sequence ID" value="XM_002127245.3"/>
</dbReference>
<reference evidence="2" key="2">
    <citation type="submission" date="2025-08" db="UniProtKB">
        <authorList>
            <consortium name="Ensembl"/>
        </authorList>
    </citation>
    <scope>IDENTIFICATION</scope>
</reference>
<reference evidence="3" key="1">
    <citation type="journal article" date="2002" name="Science">
        <title>The draft genome of Ciona intestinalis: insights into chordate and vertebrate origins.</title>
        <authorList>
            <person name="Dehal P."/>
            <person name="Satou Y."/>
            <person name="Campbell R.K."/>
            <person name="Chapman J."/>
            <person name="Degnan B."/>
            <person name="De Tomaso A."/>
            <person name="Davidson B."/>
            <person name="Di Gregorio A."/>
            <person name="Gelpke M."/>
            <person name="Goodstein D.M."/>
            <person name="Harafuji N."/>
            <person name="Hastings K.E."/>
            <person name="Ho I."/>
            <person name="Hotta K."/>
            <person name="Huang W."/>
            <person name="Kawashima T."/>
            <person name="Lemaire P."/>
            <person name="Martinez D."/>
            <person name="Meinertzhagen I.A."/>
            <person name="Necula S."/>
            <person name="Nonaka M."/>
            <person name="Putnam N."/>
            <person name="Rash S."/>
            <person name="Saiga H."/>
            <person name="Satake M."/>
            <person name="Terry A."/>
            <person name="Yamada L."/>
            <person name="Wang H.G."/>
            <person name="Awazu S."/>
            <person name="Azumi K."/>
            <person name="Boore J."/>
            <person name="Branno M."/>
            <person name="Chin-Bow S."/>
            <person name="DeSantis R."/>
            <person name="Doyle S."/>
            <person name="Francino P."/>
            <person name="Keys D.N."/>
            <person name="Haga S."/>
            <person name="Hayashi H."/>
            <person name="Hino K."/>
            <person name="Imai K.S."/>
            <person name="Inaba K."/>
            <person name="Kano S."/>
            <person name="Kobayashi K."/>
            <person name="Kobayashi M."/>
            <person name="Lee B.I."/>
            <person name="Makabe K.W."/>
            <person name="Manohar C."/>
            <person name="Matassi G."/>
            <person name="Medina M."/>
            <person name="Mochizuki Y."/>
            <person name="Mount S."/>
            <person name="Morishita T."/>
            <person name="Miura S."/>
            <person name="Nakayama A."/>
            <person name="Nishizaka S."/>
            <person name="Nomoto H."/>
            <person name="Ohta F."/>
            <person name="Oishi K."/>
            <person name="Rigoutsos I."/>
            <person name="Sano M."/>
            <person name="Sasaki A."/>
            <person name="Sasakura Y."/>
            <person name="Shoguchi E."/>
            <person name="Shin-i T."/>
            <person name="Spagnuolo A."/>
            <person name="Stainier D."/>
            <person name="Suzuki M.M."/>
            <person name="Tassy O."/>
            <person name="Takatori N."/>
            <person name="Tokuoka M."/>
            <person name="Yagi K."/>
            <person name="Yoshizaki F."/>
            <person name="Wada S."/>
            <person name="Zhang C."/>
            <person name="Hyatt P.D."/>
            <person name="Larimer F."/>
            <person name="Detter C."/>
            <person name="Doggett N."/>
            <person name="Glavina T."/>
            <person name="Hawkins T."/>
            <person name="Richardson P."/>
            <person name="Lucas S."/>
            <person name="Kohara Y."/>
            <person name="Levine M."/>
            <person name="Satoh N."/>
            <person name="Rokhsar D.S."/>
        </authorList>
    </citation>
    <scope>NUCLEOTIDE SEQUENCE [LARGE SCALE GENOMIC DNA]</scope>
</reference>
<dbReference type="AlphaFoldDB" id="F7BJE8"/>
<dbReference type="HOGENOM" id="CLU_1758169_0_0_1"/>
<dbReference type="InterPro" id="IPR036195">
    <property type="entry name" value="AbfB_ABD_sf"/>
</dbReference>
<organism evidence="2 3">
    <name type="scientific">Ciona intestinalis</name>
    <name type="common">Transparent sea squirt</name>
    <name type="synonym">Ascidia intestinalis</name>
    <dbReference type="NCBI Taxonomy" id="7719"/>
    <lineage>
        <taxon>Eukaryota</taxon>
        <taxon>Metazoa</taxon>
        <taxon>Chordata</taxon>
        <taxon>Tunicata</taxon>
        <taxon>Ascidiacea</taxon>
        <taxon>Phlebobranchia</taxon>
        <taxon>Cionidae</taxon>
        <taxon>Ciona</taxon>
    </lineage>
</organism>
<feature type="domain" description="Alpha-L-arabinofuranosidase B arabinose-binding" evidence="1">
    <location>
        <begin position="8"/>
        <end position="134"/>
    </location>
</feature>
<evidence type="ECO:0000313" key="2">
    <source>
        <dbReference type="Ensembl" id="ENSCINP00000021197.2"/>
    </source>
</evidence>
<evidence type="ECO:0000313" key="3">
    <source>
        <dbReference type="Proteomes" id="UP000008144"/>
    </source>
</evidence>
<dbReference type="GeneID" id="100180264"/>
<dbReference type="KEGG" id="cin:100180264"/>
<dbReference type="CDD" id="cd23398">
    <property type="entry name" value="beta-trefoil_ABD_OTOG-like"/>
    <property type="match status" value="1"/>
</dbReference>
<reference evidence="2" key="3">
    <citation type="submission" date="2025-09" db="UniProtKB">
        <authorList>
            <consortium name="Ensembl"/>
        </authorList>
    </citation>
    <scope>IDENTIFICATION</scope>
</reference>
<dbReference type="GO" id="GO:0046373">
    <property type="term" value="P:L-arabinose metabolic process"/>
    <property type="evidence" value="ECO:0007669"/>
    <property type="project" value="InterPro"/>
</dbReference>
<name>F7BJE8_CIOIN</name>
<accession>A0A1W2WEP2</accession>
<dbReference type="SUPFAM" id="SSF110221">
    <property type="entry name" value="AbfB domain"/>
    <property type="match status" value="1"/>
</dbReference>
<accession>F7BJE8</accession>
<sequence length="148" mass="17035">MVEGLPFKITSCDEPKSYVSKDQDGDVIYINRNWMRMLPSGGENFLMIPALNGEVNAVSFQNQSDTNLFLRHKGFKILLEKFADENGFKDDVSFYPRHSTYCETGVMYECCNIPNYYVTIGRFGLIIANFENTTEEVVTFQLELQKNE</sequence>
<dbReference type="Proteomes" id="UP000008144">
    <property type="component" value="Unassembled WGS sequence"/>
</dbReference>
<dbReference type="Pfam" id="PF05270">
    <property type="entry name" value="AbfB"/>
    <property type="match status" value="1"/>
</dbReference>
<gene>
    <name evidence="2" type="primary">LOC100180264</name>
</gene>
<protein>
    <submittedName>
        <fullName evidence="2">Uncharacterized LOC100180264</fullName>
    </submittedName>
</protein>
<dbReference type="Gene3D" id="2.80.10.50">
    <property type="match status" value="1"/>
</dbReference>
<dbReference type="GO" id="GO:0046556">
    <property type="term" value="F:alpha-L-arabinofuranosidase activity"/>
    <property type="evidence" value="ECO:0007669"/>
    <property type="project" value="InterPro"/>
</dbReference>
<evidence type="ECO:0000259" key="1">
    <source>
        <dbReference type="Pfam" id="PF05270"/>
    </source>
</evidence>